<evidence type="ECO:0000256" key="2">
    <source>
        <dbReference type="ARBA" id="ARBA00022695"/>
    </source>
</evidence>
<evidence type="ECO:0000259" key="4">
    <source>
        <dbReference type="Pfam" id="PF12804"/>
    </source>
</evidence>
<protein>
    <submittedName>
        <fullName evidence="5">Nucleotidyltransferase family protein</fullName>
    </submittedName>
</protein>
<feature type="domain" description="MobA-like NTP transferase" evidence="4">
    <location>
        <begin position="7"/>
        <end position="136"/>
    </location>
</feature>
<dbReference type="Proteomes" id="UP001201985">
    <property type="component" value="Unassembled WGS sequence"/>
</dbReference>
<sequence length="241" mass="26602">MITLHSAMVLAAGLGTRMRPLTEATPKPLLKLAGRSLLDHALDRIADADIRDTVVNAHWFPEQVEAACALRRDPPKVLREDTVLETGGGVRNALPDLGPDPFLVVNGDAFWLDGPRPALEKLAERFDPDSMDALLLVMRAASVEGEVGRGDFRMDPMGRLLRPREREIVPYMFAGVQIVHPRLFEDAPDGAFSTNILWDRAIETGRLYGLVHDGAWFHLSTPADLRKAEGLLASNLVKPQF</sequence>
<dbReference type="RefSeq" id="WP_202910642.1">
    <property type="nucleotide sequence ID" value="NZ_JALBUU010000004.1"/>
</dbReference>
<dbReference type="SUPFAM" id="SSF53448">
    <property type="entry name" value="Nucleotide-diphospho-sugar transferases"/>
    <property type="match status" value="1"/>
</dbReference>
<organism evidence="5 6">
    <name type="scientific">Teichococcus vastitatis</name>
    <dbReference type="NCBI Taxonomy" id="2307076"/>
    <lineage>
        <taxon>Bacteria</taxon>
        <taxon>Pseudomonadati</taxon>
        <taxon>Pseudomonadota</taxon>
        <taxon>Alphaproteobacteria</taxon>
        <taxon>Acetobacterales</taxon>
        <taxon>Roseomonadaceae</taxon>
        <taxon>Roseomonas</taxon>
    </lineage>
</organism>
<dbReference type="CDD" id="cd06422">
    <property type="entry name" value="NTP_transferase_like_1"/>
    <property type="match status" value="1"/>
</dbReference>
<dbReference type="Pfam" id="PF12804">
    <property type="entry name" value="NTP_transf_3"/>
    <property type="match status" value="1"/>
</dbReference>
<dbReference type="PANTHER" id="PTHR43584">
    <property type="entry name" value="NUCLEOTIDYL TRANSFERASE"/>
    <property type="match status" value="1"/>
</dbReference>
<evidence type="ECO:0000313" key="6">
    <source>
        <dbReference type="Proteomes" id="UP001201985"/>
    </source>
</evidence>
<dbReference type="PANTHER" id="PTHR43584:SF8">
    <property type="entry name" value="N-ACETYLMURAMATE ALPHA-1-PHOSPHATE URIDYLYLTRANSFERASE"/>
    <property type="match status" value="1"/>
</dbReference>
<proteinExistence type="predicted"/>
<dbReference type="EMBL" id="JALBUU010000004">
    <property type="protein sequence ID" value="MCI0754570.1"/>
    <property type="molecule type" value="Genomic_DNA"/>
</dbReference>
<keyword evidence="1" id="KW-0808">Transferase</keyword>
<evidence type="ECO:0000256" key="3">
    <source>
        <dbReference type="ARBA" id="ARBA00022842"/>
    </source>
</evidence>
<accession>A0ABS9W6N9</accession>
<dbReference type="Gene3D" id="3.90.550.10">
    <property type="entry name" value="Spore Coat Polysaccharide Biosynthesis Protein SpsA, Chain A"/>
    <property type="match status" value="1"/>
</dbReference>
<keyword evidence="2" id="KW-0548">Nucleotidyltransferase</keyword>
<reference evidence="5 6" key="1">
    <citation type="submission" date="2022-03" db="EMBL/GenBank/DDBJ databases">
        <title>Complete genome analysis of Roseomonas KG 17.1 : a prolific producer of plant growth promoters.</title>
        <authorList>
            <person name="Saadouli I."/>
            <person name="Najjari A."/>
            <person name="Mosbah A."/>
            <person name="Ouzari H.I."/>
        </authorList>
    </citation>
    <scope>NUCLEOTIDE SEQUENCE [LARGE SCALE GENOMIC DNA]</scope>
    <source>
        <strain evidence="5 6">KG17-1</strain>
    </source>
</reference>
<evidence type="ECO:0000313" key="5">
    <source>
        <dbReference type="EMBL" id="MCI0754570.1"/>
    </source>
</evidence>
<gene>
    <name evidence="5" type="ORF">MON41_12465</name>
</gene>
<keyword evidence="3" id="KW-0460">Magnesium</keyword>
<comment type="caution">
    <text evidence="5">The sequence shown here is derived from an EMBL/GenBank/DDBJ whole genome shotgun (WGS) entry which is preliminary data.</text>
</comment>
<keyword evidence="6" id="KW-1185">Reference proteome</keyword>
<dbReference type="InterPro" id="IPR029044">
    <property type="entry name" value="Nucleotide-diphossugar_trans"/>
</dbReference>
<dbReference type="InterPro" id="IPR025877">
    <property type="entry name" value="MobA-like_NTP_Trfase"/>
</dbReference>
<evidence type="ECO:0000256" key="1">
    <source>
        <dbReference type="ARBA" id="ARBA00022679"/>
    </source>
</evidence>
<name>A0ABS9W6N9_9PROT</name>
<dbReference type="InterPro" id="IPR050065">
    <property type="entry name" value="GlmU-like"/>
</dbReference>